<evidence type="ECO:0000313" key="4">
    <source>
        <dbReference type="EMBL" id="KAH6658856.1"/>
    </source>
</evidence>
<dbReference type="EMBL" id="JAGSXJ010000056">
    <property type="protein sequence ID" value="KAH6658856.1"/>
    <property type="molecule type" value="Genomic_DNA"/>
</dbReference>
<evidence type="ECO:0000256" key="2">
    <source>
        <dbReference type="SAM" id="MobiDB-lite"/>
    </source>
</evidence>
<dbReference type="InterPro" id="IPR020568">
    <property type="entry name" value="Ribosomal_Su5_D2-typ_SF"/>
</dbReference>
<dbReference type="Gene3D" id="3.30.230.30">
    <property type="entry name" value="Impact, N-terminal domain"/>
    <property type="match status" value="1"/>
</dbReference>
<dbReference type="OrthoDB" id="416496at2759"/>
<feature type="domain" description="Impact N-terminal" evidence="3">
    <location>
        <begin position="269"/>
        <end position="379"/>
    </location>
</feature>
<dbReference type="GO" id="GO:0005737">
    <property type="term" value="C:cytoplasm"/>
    <property type="evidence" value="ECO:0007669"/>
    <property type="project" value="TreeGrafter"/>
</dbReference>
<dbReference type="InterPro" id="IPR023582">
    <property type="entry name" value="Impact"/>
</dbReference>
<evidence type="ECO:0000256" key="1">
    <source>
        <dbReference type="ARBA" id="ARBA00007665"/>
    </source>
</evidence>
<dbReference type="SUPFAM" id="SSF54211">
    <property type="entry name" value="Ribosomal protein S5 domain 2-like"/>
    <property type="match status" value="1"/>
</dbReference>
<dbReference type="Proteomes" id="UP000770015">
    <property type="component" value="Unassembled WGS sequence"/>
</dbReference>
<dbReference type="InterPro" id="IPR020569">
    <property type="entry name" value="UPF0029_Impact_CS"/>
</dbReference>
<keyword evidence="5" id="KW-1185">Reference proteome</keyword>
<dbReference type="InterPro" id="IPR001498">
    <property type="entry name" value="Impact_N"/>
</dbReference>
<feature type="region of interest" description="Disordered" evidence="2">
    <location>
        <begin position="65"/>
        <end position="118"/>
    </location>
</feature>
<dbReference type="PANTHER" id="PTHR16301">
    <property type="entry name" value="IMPACT-RELATED"/>
    <property type="match status" value="1"/>
</dbReference>
<reference evidence="4" key="1">
    <citation type="journal article" date="2021" name="Nat. Commun.">
        <title>Genetic determinants of endophytism in the Arabidopsis root mycobiome.</title>
        <authorList>
            <person name="Mesny F."/>
            <person name="Miyauchi S."/>
            <person name="Thiergart T."/>
            <person name="Pickel B."/>
            <person name="Atanasova L."/>
            <person name="Karlsson M."/>
            <person name="Huettel B."/>
            <person name="Barry K.W."/>
            <person name="Haridas S."/>
            <person name="Chen C."/>
            <person name="Bauer D."/>
            <person name="Andreopoulos W."/>
            <person name="Pangilinan J."/>
            <person name="LaButti K."/>
            <person name="Riley R."/>
            <person name="Lipzen A."/>
            <person name="Clum A."/>
            <person name="Drula E."/>
            <person name="Henrissat B."/>
            <person name="Kohler A."/>
            <person name="Grigoriev I.V."/>
            <person name="Martin F.M."/>
            <person name="Hacquard S."/>
        </authorList>
    </citation>
    <scope>NUCLEOTIDE SEQUENCE</scope>
    <source>
        <strain evidence="4">MPI-SDFR-AT-0117</strain>
    </source>
</reference>
<comment type="similarity">
    <text evidence="1">Belongs to the IMPACT family.</text>
</comment>
<evidence type="ECO:0000313" key="5">
    <source>
        <dbReference type="Proteomes" id="UP000770015"/>
    </source>
</evidence>
<dbReference type="GO" id="GO:0140469">
    <property type="term" value="P:GCN2-mediated signaling"/>
    <property type="evidence" value="ECO:0007669"/>
    <property type="project" value="TreeGrafter"/>
</dbReference>
<comment type="caution">
    <text evidence="4">The sequence shown here is derived from an EMBL/GenBank/DDBJ whole genome shotgun (WGS) entry which is preliminary data.</text>
</comment>
<sequence>MAGSQEDLQVLLRVLTRKNVSMLTVMRQAKSLQSAGLRSIQQIAEAPLDVITQALGDAKSAKAAHNSCKKHITDESQRQKKLKRSGNADCPDPGAQSSPKRLRPSSDDSVSSQSIMTEGADEDLQMSVMLDLERVASTRVYTNRAPLLLAFAFVLIRFTMPEQPVSSRLSLSQAVVSSNARSKAVSLGLEGQSSASHSSWTDGQPTVTIMGKRIPVLRRDGDALSKASLPIFGSDKAVPVPTAPVDGADGAIEPVVFSSWSKSEKTSSRGSTFVARIISISDAADGIRLVRTLIDAEELKTASHNSWGLRTRNSRTAVSSATGFVQQSEDDGETGCGAFILGLLKDAHLDNVLVVISRWFGGVLLGPQRWELMRKCFDGAISEHLRQIGQSGADGTVPLWALDVDGMERGHKQYSSRAEIVPGAVVFRPESARDYLSRSFLSAAPDITTPREAAARRRRVAASQGVSAAEHNMACVLGAIQAVFLSWEGHLSTKELDARAWVWYATVRPHVEAGPSGWGEKGWLELKDILALRRQQAPISEP</sequence>
<dbReference type="AlphaFoldDB" id="A0A9P8UUP7"/>
<evidence type="ECO:0000259" key="3">
    <source>
        <dbReference type="Pfam" id="PF01205"/>
    </source>
</evidence>
<organism evidence="4 5">
    <name type="scientific">Plectosphaerella plurivora</name>
    <dbReference type="NCBI Taxonomy" id="936078"/>
    <lineage>
        <taxon>Eukaryota</taxon>
        <taxon>Fungi</taxon>
        <taxon>Dikarya</taxon>
        <taxon>Ascomycota</taxon>
        <taxon>Pezizomycotina</taxon>
        <taxon>Sordariomycetes</taxon>
        <taxon>Hypocreomycetidae</taxon>
        <taxon>Glomerellales</taxon>
        <taxon>Plectosphaerellaceae</taxon>
        <taxon>Plectosphaerella</taxon>
    </lineage>
</organism>
<name>A0A9P8UUP7_9PEZI</name>
<dbReference type="InterPro" id="IPR036956">
    <property type="entry name" value="Impact_N_sf"/>
</dbReference>
<proteinExistence type="inferred from homology"/>
<protein>
    <recommendedName>
        <fullName evidence="3">Impact N-terminal domain-containing protein</fullName>
    </recommendedName>
</protein>
<dbReference type="Pfam" id="PF01205">
    <property type="entry name" value="Impact_N"/>
    <property type="match status" value="1"/>
</dbReference>
<accession>A0A9P8UUP7</accession>
<dbReference type="GO" id="GO:0006446">
    <property type="term" value="P:regulation of translational initiation"/>
    <property type="evidence" value="ECO:0007669"/>
    <property type="project" value="TreeGrafter"/>
</dbReference>
<dbReference type="PROSITE" id="PS00910">
    <property type="entry name" value="UPF0029"/>
    <property type="match status" value="1"/>
</dbReference>
<gene>
    <name evidence="4" type="ORF">F5X68DRAFT_162245</name>
</gene>
<dbReference type="PANTHER" id="PTHR16301:SF4">
    <property type="entry name" value="IMPACT N-TERMINAL DOMAIN-CONTAINING PROTEIN"/>
    <property type="match status" value="1"/>
</dbReference>